<keyword evidence="3 4" id="KW-0472">Membrane</keyword>
<feature type="transmembrane region" description="Helical" evidence="4">
    <location>
        <begin position="381"/>
        <end position="400"/>
    </location>
</feature>
<dbReference type="STRING" id="680127.SAMN05421593_3519"/>
<dbReference type="InterPro" id="IPR036259">
    <property type="entry name" value="MFS_trans_sf"/>
</dbReference>
<evidence type="ECO:0000256" key="4">
    <source>
        <dbReference type="SAM" id="Phobius"/>
    </source>
</evidence>
<dbReference type="Gene3D" id="1.20.1250.20">
    <property type="entry name" value="MFS general substrate transporter like domains"/>
    <property type="match status" value="2"/>
</dbReference>
<keyword evidence="1 4" id="KW-0812">Transmembrane</keyword>
<gene>
    <name evidence="6" type="ORF">SAMN05421593_3519</name>
</gene>
<dbReference type="AlphaFoldDB" id="A0A1H6HPV5"/>
<dbReference type="GO" id="GO:0022857">
    <property type="term" value="F:transmembrane transporter activity"/>
    <property type="evidence" value="ECO:0007669"/>
    <property type="project" value="InterPro"/>
</dbReference>
<evidence type="ECO:0000256" key="3">
    <source>
        <dbReference type="ARBA" id="ARBA00023136"/>
    </source>
</evidence>
<evidence type="ECO:0000313" key="7">
    <source>
        <dbReference type="Proteomes" id="UP000198561"/>
    </source>
</evidence>
<dbReference type="Proteomes" id="UP000198561">
    <property type="component" value="Unassembled WGS sequence"/>
</dbReference>
<dbReference type="InterPro" id="IPR050327">
    <property type="entry name" value="Proton-linked_MCT"/>
</dbReference>
<feature type="domain" description="Major facilitator superfamily (MFS) profile" evidence="5">
    <location>
        <begin position="11"/>
        <end position="405"/>
    </location>
</feature>
<feature type="transmembrane region" description="Helical" evidence="4">
    <location>
        <begin position="80"/>
        <end position="97"/>
    </location>
</feature>
<feature type="transmembrane region" description="Helical" evidence="4">
    <location>
        <begin position="103"/>
        <end position="124"/>
    </location>
</feature>
<dbReference type="Pfam" id="PF07690">
    <property type="entry name" value="MFS_1"/>
    <property type="match status" value="1"/>
</dbReference>
<proteinExistence type="predicted"/>
<evidence type="ECO:0000256" key="1">
    <source>
        <dbReference type="ARBA" id="ARBA00022692"/>
    </source>
</evidence>
<dbReference type="InterPro" id="IPR020846">
    <property type="entry name" value="MFS_dom"/>
</dbReference>
<name>A0A1H6HPV5_CHRCI</name>
<feature type="transmembrane region" description="Helical" evidence="4">
    <location>
        <begin position="292"/>
        <end position="308"/>
    </location>
</feature>
<dbReference type="PANTHER" id="PTHR11360:SF317">
    <property type="entry name" value="MAJOR FACILITATOR SUPERFAMILY (MFS) PROFILE DOMAIN-CONTAINING PROTEIN-RELATED"/>
    <property type="match status" value="1"/>
</dbReference>
<protein>
    <submittedName>
        <fullName evidence="6">MFS transporter, OFA family, oxalate/formate antiporter</fullName>
    </submittedName>
</protein>
<accession>A0A1H6HPV5</accession>
<dbReference type="InterPro" id="IPR011701">
    <property type="entry name" value="MFS"/>
</dbReference>
<keyword evidence="2 4" id="KW-1133">Transmembrane helix</keyword>
<organism evidence="6 7">
    <name type="scientific">Chryseobacterium culicis</name>
    <dbReference type="NCBI Taxonomy" id="680127"/>
    <lineage>
        <taxon>Bacteria</taxon>
        <taxon>Pseudomonadati</taxon>
        <taxon>Bacteroidota</taxon>
        <taxon>Flavobacteriia</taxon>
        <taxon>Flavobacteriales</taxon>
        <taxon>Weeksellaceae</taxon>
        <taxon>Chryseobacterium group</taxon>
        <taxon>Chryseobacterium</taxon>
    </lineage>
</organism>
<evidence type="ECO:0000313" key="6">
    <source>
        <dbReference type="EMBL" id="SEH37883.1"/>
    </source>
</evidence>
<feature type="transmembrane region" description="Helical" evidence="4">
    <location>
        <begin position="227"/>
        <end position="247"/>
    </location>
</feature>
<feature type="transmembrane region" description="Helical" evidence="4">
    <location>
        <begin position="136"/>
        <end position="157"/>
    </location>
</feature>
<feature type="transmembrane region" description="Helical" evidence="4">
    <location>
        <begin position="259"/>
        <end position="280"/>
    </location>
</feature>
<dbReference type="CDD" id="cd17353">
    <property type="entry name" value="MFS_OFA_like"/>
    <property type="match status" value="1"/>
</dbReference>
<evidence type="ECO:0000259" key="5">
    <source>
        <dbReference type="PROSITE" id="PS50850"/>
    </source>
</evidence>
<sequence length="416" mass="44838">MKKLKLKNRWLIAASAVGIHISIGSVYAYSVMTNPVGKILNVDEGTIKWAFKIAILLLGLSAAFMGTWVEKVGPGRSGTVAGIFYGSGILGSGLAVQLGSLPLFLFCYGFIGGIGLGIGYITPVSTLVKWFPDRRGLATGMAIMGFGFAALIFGPFMQILFEKVGVAKAFYILGTIYLIVILLSSSYIERPPQGYVPEGFSLAESKTVQKDIAYIDAKTALKTKRFYYIWIMMFINITCGIAIIAAASPMTQEKLGYTALQAAGIVGLIGVFNGVGRLLWSSLSDYLGRSNTYILFFALQVPAYYFLPQISIEVAFLIILFMVITIYGGGFSTLPAFLGDLFGTKQLGAIHGLVLTAWALAGVAGPSIYDFVKEQTGSLTTTLQVFSGLFVIAFIVSLFMKRNINALKKELSASES</sequence>
<dbReference type="EMBL" id="FNWQ01000004">
    <property type="protein sequence ID" value="SEH37883.1"/>
    <property type="molecule type" value="Genomic_DNA"/>
</dbReference>
<feature type="transmembrane region" description="Helical" evidence="4">
    <location>
        <begin position="350"/>
        <end position="369"/>
    </location>
</feature>
<feature type="transmembrane region" description="Helical" evidence="4">
    <location>
        <begin position="314"/>
        <end position="338"/>
    </location>
</feature>
<feature type="transmembrane region" description="Helical" evidence="4">
    <location>
        <begin position="169"/>
        <end position="188"/>
    </location>
</feature>
<feature type="transmembrane region" description="Helical" evidence="4">
    <location>
        <begin position="12"/>
        <end position="29"/>
    </location>
</feature>
<reference evidence="6 7" key="1">
    <citation type="submission" date="2016-10" db="EMBL/GenBank/DDBJ databases">
        <authorList>
            <person name="de Groot N.N."/>
        </authorList>
    </citation>
    <scope>NUCLEOTIDE SEQUENCE [LARGE SCALE GENOMIC DNA]</scope>
    <source>
        <strain evidence="6 7">DSM 23031</strain>
    </source>
</reference>
<dbReference type="RefSeq" id="WP_089694067.1">
    <property type="nucleotide sequence ID" value="NZ_FNWQ01000004.1"/>
</dbReference>
<dbReference type="PANTHER" id="PTHR11360">
    <property type="entry name" value="MONOCARBOXYLATE TRANSPORTER"/>
    <property type="match status" value="1"/>
</dbReference>
<dbReference type="PROSITE" id="PS50850">
    <property type="entry name" value="MFS"/>
    <property type="match status" value="1"/>
</dbReference>
<dbReference type="SUPFAM" id="SSF103473">
    <property type="entry name" value="MFS general substrate transporter"/>
    <property type="match status" value="1"/>
</dbReference>
<evidence type="ECO:0000256" key="2">
    <source>
        <dbReference type="ARBA" id="ARBA00022989"/>
    </source>
</evidence>
<dbReference type="OrthoDB" id="9793415at2"/>
<feature type="transmembrane region" description="Helical" evidence="4">
    <location>
        <begin position="49"/>
        <end position="68"/>
    </location>
</feature>